<evidence type="ECO:0000313" key="2">
    <source>
        <dbReference type="EMBL" id="GFD61274.1"/>
    </source>
</evidence>
<dbReference type="InterPro" id="IPR027417">
    <property type="entry name" value="P-loop_NTPase"/>
</dbReference>
<name>A0A699Y0I7_TANCI</name>
<keyword evidence="1" id="KW-0433">Leucine-rich repeat</keyword>
<dbReference type="SUPFAM" id="SSF52540">
    <property type="entry name" value="P-loop containing nucleoside triphosphate hydrolases"/>
    <property type="match status" value="1"/>
</dbReference>
<feature type="non-terminal residue" evidence="2">
    <location>
        <position position="1"/>
    </location>
</feature>
<comment type="caution">
    <text evidence="2">The sequence shown here is derived from an EMBL/GenBank/DDBJ whole genome shotgun (WGS) entry which is preliminary data.</text>
</comment>
<dbReference type="EMBL" id="BKCJ011889092">
    <property type="protein sequence ID" value="GFD61274.1"/>
    <property type="molecule type" value="Genomic_DNA"/>
</dbReference>
<gene>
    <name evidence="2" type="ORF">Tci_933243</name>
</gene>
<evidence type="ECO:0000256" key="1">
    <source>
        <dbReference type="ARBA" id="ARBA00022614"/>
    </source>
</evidence>
<dbReference type="InterPro" id="IPR042197">
    <property type="entry name" value="Apaf_helical"/>
</dbReference>
<feature type="non-terminal residue" evidence="2">
    <location>
        <position position="78"/>
    </location>
</feature>
<protein>
    <submittedName>
        <fullName evidence="2">TMV resistance protein N-like</fullName>
    </submittedName>
</protein>
<proteinExistence type="predicted"/>
<dbReference type="AlphaFoldDB" id="A0A699Y0I7"/>
<reference evidence="2" key="1">
    <citation type="journal article" date="2019" name="Sci. Rep.">
        <title>Draft genome of Tanacetum cinerariifolium, the natural source of mosquito coil.</title>
        <authorList>
            <person name="Yamashiro T."/>
            <person name="Shiraishi A."/>
            <person name="Satake H."/>
            <person name="Nakayama K."/>
        </authorList>
    </citation>
    <scope>NUCLEOTIDE SEQUENCE</scope>
</reference>
<organism evidence="2">
    <name type="scientific">Tanacetum cinerariifolium</name>
    <name type="common">Dalmatian daisy</name>
    <name type="synonym">Chrysanthemum cinerariifolium</name>
    <dbReference type="NCBI Taxonomy" id="118510"/>
    <lineage>
        <taxon>Eukaryota</taxon>
        <taxon>Viridiplantae</taxon>
        <taxon>Streptophyta</taxon>
        <taxon>Embryophyta</taxon>
        <taxon>Tracheophyta</taxon>
        <taxon>Spermatophyta</taxon>
        <taxon>Magnoliopsida</taxon>
        <taxon>eudicotyledons</taxon>
        <taxon>Gunneridae</taxon>
        <taxon>Pentapetalae</taxon>
        <taxon>asterids</taxon>
        <taxon>campanulids</taxon>
        <taxon>Asterales</taxon>
        <taxon>Asteraceae</taxon>
        <taxon>Asteroideae</taxon>
        <taxon>Anthemideae</taxon>
        <taxon>Anthemidinae</taxon>
        <taxon>Tanacetum</taxon>
    </lineage>
</organism>
<sequence length="78" mass="9087">AFEHGPPTDVYEKWSDDIVKLAGGLPLALNVYGSLLYGKEENYWKEMLRKLQEYPPEDVLGRLEVVFARLDRNQQETF</sequence>
<dbReference type="Gene3D" id="1.10.8.430">
    <property type="entry name" value="Helical domain of apoptotic protease-activating factors"/>
    <property type="match status" value="1"/>
</dbReference>
<accession>A0A699Y0I7</accession>